<keyword evidence="3" id="KW-1185">Reference proteome</keyword>
<dbReference type="EMBL" id="JAUYVT010000002">
    <property type="protein sequence ID" value="MDP2563942.1"/>
    <property type="molecule type" value="Genomic_DNA"/>
</dbReference>
<evidence type="ECO:0000256" key="1">
    <source>
        <dbReference type="SAM" id="Phobius"/>
    </source>
</evidence>
<evidence type="ECO:0000313" key="3">
    <source>
        <dbReference type="Proteomes" id="UP001177212"/>
    </source>
</evidence>
<dbReference type="RefSeq" id="WP_010556051.1">
    <property type="nucleotide sequence ID" value="NZ_AHCB03000012.1"/>
</dbReference>
<feature type="transmembrane region" description="Helical" evidence="1">
    <location>
        <begin position="153"/>
        <end position="171"/>
    </location>
</feature>
<feature type="transmembrane region" description="Helical" evidence="1">
    <location>
        <begin position="130"/>
        <end position="147"/>
    </location>
</feature>
<dbReference type="Proteomes" id="UP001177212">
    <property type="component" value="Unassembled WGS sequence"/>
</dbReference>
<keyword evidence="1" id="KW-1133">Transmembrane helix</keyword>
<feature type="transmembrane region" description="Helical" evidence="1">
    <location>
        <begin position="20"/>
        <end position="38"/>
    </location>
</feature>
<name>A0ABT9FAW8_9GAMM</name>
<accession>A0ABT9FAW8</accession>
<reference evidence="2" key="1">
    <citation type="submission" date="2023-07" db="EMBL/GenBank/DDBJ databases">
        <title>Genome content predicts the carbon catabolic preferences of heterotrophic bacteria.</title>
        <authorList>
            <person name="Gralka M."/>
        </authorList>
    </citation>
    <scope>NUCLEOTIDE SEQUENCE</scope>
    <source>
        <strain evidence="2">4G09</strain>
    </source>
</reference>
<dbReference type="Pfam" id="PF22765">
    <property type="entry name" value="DUF7010"/>
    <property type="match status" value="1"/>
</dbReference>
<sequence>MTLEELRADFEWSAKRSLSMPIAGAIYWLVVAIVSTQVPVSAGLLVLLFGSGLIFPIALLISKITKEVVFSSKNPLAKLMGASVLMVNLLWAVHIPLFLYAPEFLTLSFGIGLGLHWVVYSWIIQHPLGLIHAGLRTALILVMWFSFPESRILAVGVSIVFVYCLSIWQMISRPLPHNNLSQKGGASDASS</sequence>
<gene>
    <name evidence="2" type="ORF">Q8W34_04815</name>
</gene>
<dbReference type="InterPro" id="IPR053824">
    <property type="entry name" value="DUF7010"/>
</dbReference>
<feature type="transmembrane region" description="Helical" evidence="1">
    <location>
        <begin position="76"/>
        <end position="98"/>
    </location>
</feature>
<keyword evidence="1" id="KW-0472">Membrane</keyword>
<proteinExistence type="predicted"/>
<protein>
    <submittedName>
        <fullName evidence="2">Uncharacterized protein</fullName>
    </submittedName>
</protein>
<keyword evidence="1" id="KW-0812">Transmembrane</keyword>
<comment type="caution">
    <text evidence="2">The sequence shown here is derived from an EMBL/GenBank/DDBJ whole genome shotgun (WGS) entry which is preliminary data.</text>
</comment>
<evidence type="ECO:0000313" key="2">
    <source>
        <dbReference type="EMBL" id="MDP2563942.1"/>
    </source>
</evidence>
<feature type="transmembrane region" description="Helical" evidence="1">
    <location>
        <begin position="44"/>
        <end position="64"/>
    </location>
</feature>
<organism evidence="2 3">
    <name type="scientific">Pseudoalteromonas marina</name>
    <dbReference type="NCBI Taxonomy" id="267375"/>
    <lineage>
        <taxon>Bacteria</taxon>
        <taxon>Pseudomonadati</taxon>
        <taxon>Pseudomonadota</taxon>
        <taxon>Gammaproteobacteria</taxon>
        <taxon>Alteromonadales</taxon>
        <taxon>Pseudoalteromonadaceae</taxon>
        <taxon>Pseudoalteromonas</taxon>
    </lineage>
</organism>